<evidence type="ECO:0000256" key="1">
    <source>
        <dbReference type="PROSITE-ProRule" id="PRU00169"/>
    </source>
</evidence>
<keyword evidence="4" id="KW-1185">Reference proteome</keyword>
<feature type="modified residue" description="4-aspartylphosphate" evidence="1">
    <location>
        <position position="53"/>
    </location>
</feature>
<dbReference type="AlphaFoldDB" id="A0A940NQI1"/>
<evidence type="ECO:0000313" key="4">
    <source>
        <dbReference type="Proteomes" id="UP000682134"/>
    </source>
</evidence>
<dbReference type="Pfam" id="PF00072">
    <property type="entry name" value="Response_reg"/>
    <property type="match status" value="1"/>
</dbReference>
<feature type="domain" description="Response regulatory" evidence="2">
    <location>
        <begin position="3"/>
        <end position="118"/>
    </location>
</feature>
<protein>
    <submittedName>
        <fullName evidence="3">Response regulator</fullName>
    </submittedName>
</protein>
<dbReference type="PANTHER" id="PTHR43228">
    <property type="entry name" value="TWO-COMPONENT RESPONSE REGULATOR"/>
    <property type="match status" value="1"/>
</dbReference>
<keyword evidence="1" id="KW-0597">Phosphoprotein</keyword>
<name>A0A940NQI1_9BACI</name>
<dbReference type="EMBL" id="JAGIYQ010000007">
    <property type="protein sequence ID" value="MBP0725925.1"/>
    <property type="molecule type" value="Genomic_DNA"/>
</dbReference>
<evidence type="ECO:0000313" key="3">
    <source>
        <dbReference type="EMBL" id="MBP0725925.1"/>
    </source>
</evidence>
<dbReference type="GO" id="GO:0000160">
    <property type="term" value="P:phosphorelay signal transduction system"/>
    <property type="evidence" value="ECO:0007669"/>
    <property type="project" value="InterPro"/>
</dbReference>
<dbReference type="SUPFAM" id="SSF52172">
    <property type="entry name" value="CheY-like"/>
    <property type="match status" value="1"/>
</dbReference>
<dbReference type="InterPro" id="IPR052048">
    <property type="entry name" value="ST_Response_Regulator"/>
</dbReference>
<dbReference type="InterPro" id="IPR011006">
    <property type="entry name" value="CheY-like_superfamily"/>
</dbReference>
<comment type="caution">
    <text evidence="3">The sequence shown here is derived from an EMBL/GenBank/DDBJ whole genome shotgun (WGS) entry which is preliminary data.</text>
</comment>
<reference evidence="3" key="1">
    <citation type="submission" date="2021-04" db="EMBL/GenBank/DDBJ databases">
        <title>Genome seq and assembly of Bacillus sp.</title>
        <authorList>
            <person name="Chhetri G."/>
        </authorList>
    </citation>
    <scope>NUCLEOTIDE SEQUENCE</scope>
    <source>
        <strain evidence="3">RG28</strain>
    </source>
</reference>
<gene>
    <name evidence="3" type="ORF">J5Y03_12160</name>
</gene>
<dbReference type="SMART" id="SM00448">
    <property type="entry name" value="REC"/>
    <property type="match status" value="1"/>
</dbReference>
<evidence type="ECO:0000259" key="2">
    <source>
        <dbReference type="PROSITE" id="PS50110"/>
    </source>
</evidence>
<dbReference type="PROSITE" id="PS50110">
    <property type="entry name" value="RESPONSE_REGULATORY"/>
    <property type="match status" value="1"/>
</dbReference>
<accession>A0A940NQI1</accession>
<proteinExistence type="predicted"/>
<dbReference type="Gene3D" id="3.40.50.2300">
    <property type="match status" value="1"/>
</dbReference>
<dbReference type="InterPro" id="IPR001789">
    <property type="entry name" value="Sig_transdc_resp-reg_receiver"/>
</dbReference>
<sequence length="124" mass="13692">MGTILIVDDSLFIRMKIAEIVQRAGYEVVGFGANGQEAIDLFNQLKPDLTLLDITMPIKDGLTALKEIKQKDVNAKVIMISAMAQDMVISQSIENGAIDFIEKPIRDLKILKVLGRVFSTNISN</sequence>
<organism evidence="3 4">
    <name type="scientific">Gottfriedia endophytica</name>
    <dbReference type="NCBI Taxonomy" id="2820819"/>
    <lineage>
        <taxon>Bacteria</taxon>
        <taxon>Bacillati</taxon>
        <taxon>Bacillota</taxon>
        <taxon>Bacilli</taxon>
        <taxon>Bacillales</taxon>
        <taxon>Bacillaceae</taxon>
        <taxon>Gottfriedia</taxon>
    </lineage>
</organism>
<dbReference type="Proteomes" id="UP000682134">
    <property type="component" value="Unassembled WGS sequence"/>
</dbReference>
<dbReference type="PANTHER" id="PTHR43228:SF1">
    <property type="entry name" value="TWO-COMPONENT RESPONSE REGULATOR ARR22"/>
    <property type="match status" value="1"/>
</dbReference>
<dbReference type="RefSeq" id="WP_209405990.1">
    <property type="nucleotide sequence ID" value="NZ_JAGIYQ010000007.1"/>
</dbReference>